<dbReference type="Proteomes" id="UP000187735">
    <property type="component" value="Chromosome"/>
</dbReference>
<keyword evidence="3 5" id="KW-0810">Translation regulation</keyword>
<dbReference type="Gene3D" id="2.60.40.4380">
    <property type="entry name" value="Translational regulator CsrA"/>
    <property type="match status" value="1"/>
</dbReference>
<dbReference type="PANTHER" id="PTHR34984:SF1">
    <property type="entry name" value="CARBON STORAGE REGULATOR"/>
    <property type="match status" value="1"/>
</dbReference>
<dbReference type="RefSeq" id="WP_077022437.1">
    <property type="nucleotide sequence ID" value="NZ_CP017641.1"/>
</dbReference>
<comment type="function">
    <text evidence="5">A translational regulator that binds mRNA to regulate translation initiation and/or mRNA stability. Usually binds in the 5'-UTR at or near the Shine-Dalgarno sequence preventing ribosome-binding, thus repressing translation. Its main target seems to be the major flagellin gene, while its function is anatagonized by FliW.</text>
</comment>
<dbReference type="GO" id="GO:0006402">
    <property type="term" value="P:mRNA catabolic process"/>
    <property type="evidence" value="ECO:0007669"/>
    <property type="project" value="InterPro"/>
</dbReference>
<dbReference type="NCBIfam" id="NF002469">
    <property type="entry name" value="PRK01712.1"/>
    <property type="match status" value="1"/>
</dbReference>
<accession>A0A1P8W945</accession>
<dbReference type="InterPro" id="IPR036107">
    <property type="entry name" value="CsrA_sf"/>
</dbReference>
<dbReference type="OrthoDB" id="9809061at2"/>
<dbReference type="GO" id="GO:0048027">
    <property type="term" value="F:mRNA 5'-UTR binding"/>
    <property type="evidence" value="ECO:0007669"/>
    <property type="project" value="UniProtKB-UniRule"/>
</dbReference>
<comment type="subunit">
    <text evidence="5">Homodimer; the beta-strands of each monomer intercalate to form a hydrophobic core, while the alpha-helices form wings that extend away from the core.</text>
</comment>
<evidence type="ECO:0000256" key="3">
    <source>
        <dbReference type="ARBA" id="ARBA00022845"/>
    </source>
</evidence>
<reference evidence="6 7" key="1">
    <citation type="journal article" date="2016" name="Front. Microbiol.">
        <title>Fuerstia marisgermanicae gen. nov., sp. nov., an Unusual Member of the Phylum Planctomycetes from the German Wadden Sea.</title>
        <authorList>
            <person name="Kohn T."/>
            <person name="Heuer A."/>
            <person name="Jogler M."/>
            <person name="Vollmers J."/>
            <person name="Boedeker C."/>
            <person name="Bunk B."/>
            <person name="Rast P."/>
            <person name="Borchert D."/>
            <person name="Glockner I."/>
            <person name="Freese H.M."/>
            <person name="Klenk H.P."/>
            <person name="Overmann J."/>
            <person name="Kaster A.K."/>
            <person name="Rohde M."/>
            <person name="Wiegand S."/>
            <person name="Jogler C."/>
        </authorList>
    </citation>
    <scope>NUCLEOTIDE SEQUENCE [LARGE SCALE GENOMIC DNA]</scope>
    <source>
        <strain evidence="6 7">NH11</strain>
    </source>
</reference>
<organism evidence="6 7">
    <name type="scientific">Fuerstiella marisgermanici</name>
    <dbReference type="NCBI Taxonomy" id="1891926"/>
    <lineage>
        <taxon>Bacteria</taxon>
        <taxon>Pseudomonadati</taxon>
        <taxon>Planctomycetota</taxon>
        <taxon>Planctomycetia</taxon>
        <taxon>Planctomycetales</taxon>
        <taxon>Planctomycetaceae</taxon>
        <taxon>Fuerstiella</taxon>
    </lineage>
</organism>
<evidence type="ECO:0000256" key="5">
    <source>
        <dbReference type="HAMAP-Rule" id="MF_00167"/>
    </source>
</evidence>
<sequence length="63" mass="7179">MLVLSRQRDETIVIGDSIRITIVEVRGDKVRIGIDAPRDVTVHRQEIYDAIQRETDAKKSTDS</sequence>
<proteinExistence type="inferred from homology"/>
<dbReference type="GO" id="GO:0005829">
    <property type="term" value="C:cytosol"/>
    <property type="evidence" value="ECO:0007669"/>
    <property type="project" value="TreeGrafter"/>
</dbReference>
<evidence type="ECO:0000256" key="1">
    <source>
        <dbReference type="ARBA" id="ARBA00022490"/>
    </source>
</evidence>
<dbReference type="PANTHER" id="PTHR34984">
    <property type="entry name" value="CARBON STORAGE REGULATOR"/>
    <property type="match status" value="1"/>
</dbReference>
<keyword evidence="4 5" id="KW-0694">RNA-binding</keyword>
<dbReference type="KEGG" id="fmr:Fuma_00141"/>
<keyword evidence="2 5" id="KW-0678">Repressor</keyword>
<protein>
    <recommendedName>
        <fullName evidence="5">Translational regulator CsrA</fullName>
    </recommendedName>
</protein>
<dbReference type="InterPro" id="IPR003751">
    <property type="entry name" value="CsrA"/>
</dbReference>
<dbReference type="Pfam" id="PF02599">
    <property type="entry name" value="CsrA"/>
    <property type="match status" value="1"/>
</dbReference>
<gene>
    <name evidence="5" type="primary">csrA</name>
    <name evidence="6" type="ORF">Fuma_00141</name>
</gene>
<dbReference type="AlphaFoldDB" id="A0A1P8W945"/>
<dbReference type="NCBIfam" id="TIGR00202">
    <property type="entry name" value="csrA"/>
    <property type="match status" value="1"/>
</dbReference>
<comment type="subcellular location">
    <subcellularLocation>
        <location evidence="5">Cytoplasm</location>
    </subcellularLocation>
</comment>
<name>A0A1P8W945_9PLAN</name>
<dbReference type="GO" id="GO:0006109">
    <property type="term" value="P:regulation of carbohydrate metabolic process"/>
    <property type="evidence" value="ECO:0007669"/>
    <property type="project" value="InterPro"/>
</dbReference>
<evidence type="ECO:0000256" key="2">
    <source>
        <dbReference type="ARBA" id="ARBA00022491"/>
    </source>
</evidence>
<keyword evidence="7" id="KW-1185">Reference proteome</keyword>
<dbReference type="HAMAP" id="MF_00167">
    <property type="entry name" value="CsrA"/>
    <property type="match status" value="1"/>
</dbReference>
<dbReference type="EMBL" id="CP017641">
    <property type="protein sequence ID" value="APZ90561.1"/>
    <property type="molecule type" value="Genomic_DNA"/>
</dbReference>
<evidence type="ECO:0000313" key="6">
    <source>
        <dbReference type="EMBL" id="APZ90561.1"/>
    </source>
</evidence>
<evidence type="ECO:0000313" key="7">
    <source>
        <dbReference type="Proteomes" id="UP000187735"/>
    </source>
</evidence>
<evidence type="ECO:0000256" key="4">
    <source>
        <dbReference type="ARBA" id="ARBA00022884"/>
    </source>
</evidence>
<keyword evidence="5" id="KW-1005">Bacterial flagellum biogenesis</keyword>
<dbReference type="FunFam" id="2.60.40.4380:FF:000002">
    <property type="entry name" value="Translational regulator CsrA"/>
    <property type="match status" value="1"/>
</dbReference>
<keyword evidence="1 5" id="KW-0963">Cytoplasm</keyword>
<dbReference type="GO" id="GO:1902208">
    <property type="term" value="P:regulation of bacterial-type flagellum assembly"/>
    <property type="evidence" value="ECO:0007669"/>
    <property type="project" value="UniProtKB-UniRule"/>
</dbReference>
<dbReference type="GO" id="GO:0044781">
    <property type="term" value="P:bacterial-type flagellum organization"/>
    <property type="evidence" value="ECO:0007669"/>
    <property type="project" value="UniProtKB-KW"/>
</dbReference>
<comment type="similarity">
    <text evidence="5">Belongs to the CsrA/RsmA family.</text>
</comment>
<dbReference type="SUPFAM" id="SSF117130">
    <property type="entry name" value="CsrA-like"/>
    <property type="match status" value="1"/>
</dbReference>
<dbReference type="GO" id="GO:0045947">
    <property type="term" value="P:negative regulation of translational initiation"/>
    <property type="evidence" value="ECO:0007669"/>
    <property type="project" value="UniProtKB-UniRule"/>
</dbReference>